<dbReference type="InterPro" id="IPR042257">
    <property type="entry name" value="DGOK_C"/>
</dbReference>
<protein>
    <recommendedName>
        <fullName evidence="3">2-dehydro-3-deoxygalactonokinase</fullName>
    </recommendedName>
</protein>
<dbReference type="EMBL" id="WIBF01000007">
    <property type="protein sequence ID" value="MQQ09262.1"/>
    <property type="molecule type" value="Genomic_DNA"/>
</dbReference>
<accession>A0A843YJ30</accession>
<gene>
    <name evidence="1" type="ORF">GFB49_12415</name>
</gene>
<proteinExistence type="predicted"/>
<dbReference type="GO" id="GO:0008671">
    <property type="term" value="F:2-dehydro-3-deoxygalactonokinase activity"/>
    <property type="evidence" value="ECO:0007669"/>
    <property type="project" value="InterPro"/>
</dbReference>
<name>A0A843YJ30_9RHOB</name>
<evidence type="ECO:0008006" key="3">
    <source>
        <dbReference type="Google" id="ProtNLM"/>
    </source>
</evidence>
<dbReference type="InterPro" id="IPR007729">
    <property type="entry name" value="DGOK"/>
</dbReference>
<dbReference type="AlphaFoldDB" id="A0A843YJ30"/>
<dbReference type="GO" id="GO:0034194">
    <property type="term" value="P:D-galactonate catabolic process"/>
    <property type="evidence" value="ECO:0007669"/>
    <property type="project" value="InterPro"/>
</dbReference>
<dbReference type="Pfam" id="PF05035">
    <property type="entry name" value="DGOK"/>
    <property type="match status" value="1"/>
</dbReference>
<evidence type="ECO:0000313" key="1">
    <source>
        <dbReference type="EMBL" id="MQQ09262.1"/>
    </source>
</evidence>
<organism evidence="1 2">
    <name type="scientific">Tritonibacter litoralis</name>
    <dbReference type="NCBI Taxonomy" id="2662264"/>
    <lineage>
        <taxon>Bacteria</taxon>
        <taxon>Pseudomonadati</taxon>
        <taxon>Pseudomonadota</taxon>
        <taxon>Alphaproteobacteria</taxon>
        <taxon>Rhodobacterales</taxon>
        <taxon>Paracoccaceae</taxon>
        <taxon>Tritonibacter</taxon>
    </lineage>
</organism>
<dbReference type="RefSeq" id="WP_153216209.1">
    <property type="nucleotide sequence ID" value="NZ_WIBF01000007.1"/>
</dbReference>
<dbReference type="Gene3D" id="3.30.420.310">
    <property type="entry name" value="2-keto-3-deoxy-galactonokinase, C-terminal domain"/>
    <property type="match status" value="1"/>
</dbReference>
<comment type="caution">
    <text evidence="1">The sequence shown here is derived from an EMBL/GenBank/DDBJ whole genome shotgun (WGS) entry which is preliminary data.</text>
</comment>
<evidence type="ECO:0000313" key="2">
    <source>
        <dbReference type="Proteomes" id="UP000444174"/>
    </source>
</evidence>
<keyword evidence="2" id="KW-1185">Reference proteome</keyword>
<dbReference type="Proteomes" id="UP000444174">
    <property type="component" value="Unassembled WGS sequence"/>
</dbReference>
<reference evidence="1 2" key="1">
    <citation type="submission" date="2019-10" db="EMBL/GenBank/DDBJ databases">
        <title>Epibacterium sp. nov., isolated from seawater.</title>
        <authorList>
            <person name="Zhang X."/>
            <person name="Li N."/>
        </authorList>
    </citation>
    <scope>NUCLEOTIDE SEQUENCE [LARGE SCALE GENOMIC DNA]</scope>
    <source>
        <strain evidence="1 2">SM1979</strain>
    </source>
</reference>
<sequence>MVSLAQSTQWIAVVRDGDTLSIWKMRDQQVEHTQRQVIGPTVTAEDLAGILSQTGWNAVPVVAAGLDDCEKVSVPTAPAQVPIRRSDFGETSVFTLAEISQTHPCGQLQGDATKIAGFLSLNPNWDGVICVVGNSSTWAQISADEVVSFETTLTPTLARSLGFTSPADTAVLTSALEDTLSRPEALAARLSSAVWSRKAHPNTADLSASQGWGALLGAELAATRPYWLGQNLALIAAADVSPIYEAAFQSQFLPVTLARPEKTCLAGLNAARRRILSTQI</sequence>